<protein>
    <submittedName>
        <fullName evidence="1">Uncharacterized protein</fullName>
    </submittedName>
</protein>
<name>A0A7U9L0G3_9ACTN</name>
<dbReference type="Proteomes" id="UP000287830">
    <property type="component" value="Unassembled WGS sequence"/>
</dbReference>
<proteinExistence type="predicted"/>
<dbReference type="AlphaFoldDB" id="A0A7U9L0G3"/>
<sequence>MALFGRKTAEKLDTAAGVLYRAGRKAGGEKGGRVGDAIATTVLGPIRDRCEDACPCKDCRQD</sequence>
<dbReference type="EMBL" id="BHZC01000001">
    <property type="protein sequence ID" value="GCD37968.1"/>
    <property type="molecule type" value="Genomic_DNA"/>
</dbReference>
<accession>A0A7U9L0G3</accession>
<reference evidence="1 2" key="1">
    <citation type="submission" date="2018-11" db="EMBL/GenBank/DDBJ databases">
        <title>Whole genome sequence of Streptomyces chrestomyceticus NBRC 13444(T).</title>
        <authorList>
            <person name="Komaki H."/>
            <person name="Tamura T."/>
        </authorList>
    </citation>
    <scope>NUCLEOTIDE SEQUENCE [LARGE SCALE GENOMIC DNA]</scope>
    <source>
        <strain evidence="1 2">NBRC 13444</strain>
    </source>
</reference>
<dbReference type="GeneID" id="95624550"/>
<comment type="caution">
    <text evidence="1">The sequence shown here is derived from an EMBL/GenBank/DDBJ whole genome shotgun (WGS) entry which is preliminary data.</text>
</comment>
<evidence type="ECO:0000313" key="2">
    <source>
        <dbReference type="Proteomes" id="UP000287830"/>
    </source>
</evidence>
<evidence type="ECO:0000313" key="1">
    <source>
        <dbReference type="EMBL" id="GCD37968.1"/>
    </source>
</evidence>
<gene>
    <name evidence="1" type="ORF">OEIGOIKO_05778</name>
</gene>
<organism evidence="1 2">
    <name type="scientific">Streptomyces chrestomyceticus JCM 4735</name>
    <dbReference type="NCBI Taxonomy" id="1306181"/>
    <lineage>
        <taxon>Bacteria</taxon>
        <taxon>Bacillati</taxon>
        <taxon>Actinomycetota</taxon>
        <taxon>Actinomycetes</taxon>
        <taxon>Kitasatosporales</taxon>
        <taxon>Streptomycetaceae</taxon>
        <taxon>Streptomyces</taxon>
    </lineage>
</organism>
<dbReference type="RefSeq" id="WP_125047283.1">
    <property type="nucleotide sequence ID" value="NZ_BHZC01000001.1"/>
</dbReference>